<dbReference type="Proteomes" id="UP001278500">
    <property type="component" value="Unassembled WGS sequence"/>
</dbReference>
<keyword evidence="4" id="KW-1185">Reference proteome</keyword>
<dbReference type="GeneID" id="87862196"/>
<gene>
    <name evidence="3" type="ORF">B0H65DRAFT_433093</name>
</gene>
<keyword evidence="2" id="KW-1133">Transmembrane helix</keyword>
<accession>A0AAE0MNT8</accession>
<keyword evidence="2" id="KW-0472">Membrane</keyword>
<evidence type="ECO:0000313" key="3">
    <source>
        <dbReference type="EMBL" id="KAK3339051.1"/>
    </source>
</evidence>
<evidence type="ECO:0000313" key="4">
    <source>
        <dbReference type="Proteomes" id="UP001278500"/>
    </source>
</evidence>
<feature type="region of interest" description="Disordered" evidence="1">
    <location>
        <begin position="265"/>
        <end position="291"/>
    </location>
</feature>
<feature type="transmembrane region" description="Helical" evidence="2">
    <location>
        <begin position="211"/>
        <end position="231"/>
    </location>
</feature>
<dbReference type="EMBL" id="JAUEPP010000007">
    <property type="protein sequence ID" value="KAK3339051.1"/>
    <property type="molecule type" value="Genomic_DNA"/>
</dbReference>
<feature type="region of interest" description="Disordered" evidence="1">
    <location>
        <begin position="169"/>
        <end position="206"/>
    </location>
</feature>
<dbReference type="AlphaFoldDB" id="A0AAE0MNT8"/>
<organism evidence="3 4">
    <name type="scientific">Neurospora tetraspora</name>
    <dbReference type="NCBI Taxonomy" id="94610"/>
    <lineage>
        <taxon>Eukaryota</taxon>
        <taxon>Fungi</taxon>
        <taxon>Dikarya</taxon>
        <taxon>Ascomycota</taxon>
        <taxon>Pezizomycotina</taxon>
        <taxon>Sordariomycetes</taxon>
        <taxon>Sordariomycetidae</taxon>
        <taxon>Sordariales</taxon>
        <taxon>Sordariaceae</taxon>
        <taxon>Neurospora</taxon>
    </lineage>
</organism>
<feature type="compositionally biased region" description="Low complexity" evidence="1">
    <location>
        <begin position="174"/>
        <end position="195"/>
    </location>
</feature>
<sequence length="410" mass="42980">MALADRVNLGPLTTVFTAPAACSTAIFADNKLGWRGQLCVDDGQSITDNTDCWPGTQRGFYSPGLFCPEGYTSACTASAVDGVTSTGWKAQYPLQDGETAIGCCPTGFRCGDLGSEGQTCVLRWGTLSMEQPTAKCINGQLTDFGTMTFPSQKPNLYAGMVQINWKASDRDESATTTTTSANSDSTSGSASASRSNPDLGTDKPAMGKGTVAGTVVGVMMFVLFFPIGWLFRRNRQKKASAEASAEGGHDSDSAADPTRSLVGMAAASRAPGSSAAQTPQPGYADHPMHEAPGDYKPYTVGVYSVSQLDDNKVTPELPMHHEIHEVYAPGANTIPELPEHSEVHGVHVLGAHTTPELPTQRSAYEVAGTAPKGPIHHSVNDAPWSPVDPFEVSATPVDPNRPGSGAAGGR</sequence>
<evidence type="ECO:0000256" key="2">
    <source>
        <dbReference type="SAM" id="Phobius"/>
    </source>
</evidence>
<feature type="compositionally biased region" description="Low complexity" evidence="1">
    <location>
        <begin position="265"/>
        <end position="276"/>
    </location>
</feature>
<name>A0AAE0MNT8_9PEZI</name>
<reference evidence="3" key="1">
    <citation type="journal article" date="2023" name="Mol. Phylogenet. Evol.">
        <title>Genome-scale phylogeny and comparative genomics of the fungal order Sordariales.</title>
        <authorList>
            <person name="Hensen N."/>
            <person name="Bonometti L."/>
            <person name="Westerberg I."/>
            <person name="Brannstrom I.O."/>
            <person name="Guillou S."/>
            <person name="Cros-Aarteil S."/>
            <person name="Calhoun S."/>
            <person name="Haridas S."/>
            <person name="Kuo A."/>
            <person name="Mondo S."/>
            <person name="Pangilinan J."/>
            <person name="Riley R."/>
            <person name="LaButti K."/>
            <person name="Andreopoulos B."/>
            <person name="Lipzen A."/>
            <person name="Chen C."/>
            <person name="Yan M."/>
            <person name="Daum C."/>
            <person name="Ng V."/>
            <person name="Clum A."/>
            <person name="Steindorff A."/>
            <person name="Ohm R.A."/>
            <person name="Martin F."/>
            <person name="Silar P."/>
            <person name="Natvig D.O."/>
            <person name="Lalanne C."/>
            <person name="Gautier V."/>
            <person name="Ament-Velasquez S.L."/>
            <person name="Kruys A."/>
            <person name="Hutchinson M.I."/>
            <person name="Powell A.J."/>
            <person name="Barry K."/>
            <person name="Miller A.N."/>
            <person name="Grigoriev I.V."/>
            <person name="Debuchy R."/>
            <person name="Gladieux P."/>
            <person name="Hiltunen Thoren M."/>
            <person name="Johannesson H."/>
        </authorList>
    </citation>
    <scope>NUCLEOTIDE SEQUENCE</scope>
    <source>
        <strain evidence="3">CBS 560.94</strain>
    </source>
</reference>
<dbReference type="RefSeq" id="XP_062678411.1">
    <property type="nucleotide sequence ID" value="XM_062825042.1"/>
</dbReference>
<keyword evidence="2" id="KW-0812">Transmembrane</keyword>
<comment type="caution">
    <text evidence="3">The sequence shown here is derived from an EMBL/GenBank/DDBJ whole genome shotgun (WGS) entry which is preliminary data.</text>
</comment>
<evidence type="ECO:0000256" key="1">
    <source>
        <dbReference type="SAM" id="MobiDB-lite"/>
    </source>
</evidence>
<proteinExistence type="predicted"/>
<protein>
    <submittedName>
        <fullName evidence="3">Uncharacterized protein</fullName>
    </submittedName>
</protein>
<reference evidence="3" key="2">
    <citation type="submission" date="2023-06" db="EMBL/GenBank/DDBJ databases">
        <authorList>
            <consortium name="Lawrence Berkeley National Laboratory"/>
            <person name="Haridas S."/>
            <person name="Hensen N."/>
            <person name="Bonometti L."/>
            <person name="Westerberg I."/>
            <person name="Brannstrom I.O."/>
            <person name="Guillou S."/>
            <person name="Cros-Aarteil S."/>
            <person name="Calhoun S."/>
            <person name="Kuo A."/>
            <person name="Mondo S."/>
            <person name="Pangilinan J."/>
            <person name="Riley R."/>
            <person name="Labutti K."/>
            <person name="Andreopoulos B."/>
            <person name="Lipzen A."/>
            <person name="Chen C."/>
            <person name="Yanf M."/>
            <person name="Daum C."/>
            <person name="Ng V."/>
            <person name="Clum A."/>
            <person name="Steindorff A."/>
            <person name="Ohm R."/>
            <person name="Martin F."/>
            <person name="Silar P."/>
            <person name="Natvig D."/>
            <person name="Lalanne C."/>
            <person name="Gautier V."/>
            <person name="Ament-Velasquez S.L."/>
            <person name="Kruys A."/>
            <person name="Hutchinson M.I."/>
            <person name="Powell A.J."/>
            <person name="Barry K."/>
            <person name="Miller A.N."/>
            <person name="Grigoriev I.V."/>
            <person name="Debuchy R."/>
            <person name="Gladieux P."/>
            <person name="Thoren M.H."/>
            <person name="Johannesson H."/>
        </authorList>
    </citation>
    <scope>NUCLEOTIDE SEQUENCE</scope>
    <source>
        <strain evidence="3">CBS 560.94</strain>
    </source>
</reference>
<feature type="region of interest" description="Disordered" evidence="1">
    <location>
        <begin position="369"/>
        <end position="410"/>
    </location>
</feature>